<dbReference type="Gene3D" id="2.70.98.20">
    <property type="entry name" value="Copper amine oxidase, catalytic domain"/>
    <property type="match status" value="1"/>
</dbReference>
<feature type="modified residue" description="2',4',5'-topaquinone" evidence="8">
    <location>
        <position position="385"/>
    </location>
</feature>
<dbReference type="Proteomes" id="UP001085076">
    <property type="component" value="Miscellaneous, Linkage group lg02"/>
</dbReference>
<dbReference type="EC" id="1.4.3.-" evidence="9"/>
<dbReference type="InterPro" id="IPR049947">
    <property type="entry name" value="Cu_Am_Ox_Cu-bd"/>
</dbReference>
<dbReference type="AlphaFoldDB" id="A0A9D5CZD0"/>
<evidence type="ECO:0000256" key="4">
    <source>
        <dbReference type="ARBA" id="ARBA00023002"/>
    </source>
</evidence>
<dbReference type="FunFam" id="3.10.450.40:FF:000005">
    <property type="entry name" value="Amine oxidase"/>
    <property type="match status" value="1"/>
</dbReference>
<dbReference type="EMBL" id="JAGGNH010000002">
    <property type="protein sequence ID" value="KAJ0982685.1"/>
    <property type="molecule type" value="Genomic_DNA"/>
</dbReference>
<protein>
    <recommendedName>
        <fullName evidence="9">Amine oxidase</fullName>
        <ecNumber evidence="9">1.4.3.-</ecNumber>
    </recommendedName>
</protein>
<keyword evidence="6" id="KW-1015">Disulfide bond</keyword>
<dbReference type="InterPro" id="IPR000269">
    <property type="entry name" value="Cu_amine_oxidase"/>
</dbReference>
<evidence type="ECO:0000256" key="3">
    <source>
        <dbReference type="ARBA" id="ARBA00022772"/>
    </source>
</evidence>
<evidence type="ECO:0000256" key="8">
    <source>
        <dbReference type="PIRSR" id="PIRSR600269-51"/>
    </source>
</evidence>
<dbReference type="SUPFAM" id="SSF54416">
    <property type="entry name" value="Amine oxidase N-terminal region"/>
    <property type="match status" value="2"/>
</dbReference>
<gene>
    <name evidence="14" type="ORF">J5N97_010940</name>
</gene>
<keyword evidence="5 9" id="KW-0186">Copper</keyword>
<dbReference type="FunFam" id="3.10.450.40:FF:000012">
    <property type="entry name" value="Amine oxidase"/>
    <property type="match status" value="1"/>
</dbReference>
<dbReference type="PANTHER" id="PTHR10638">
    <property type="entry name" value="COPPER AMINE OXIDASE"/>
    <property type="match status" value="1"/>
</dbReference>
<evidence type="ECO:0000256" key="5">
    <source>
        <dbReference type="ARBA" id="ARBA00023008"/>
    </source>
</evidence>
<evidence type="ECO:0000259" key="11">
    <source>
        <dbReference type="Pfam" id="PF01179"/>
    </source>
</evidence>
<keyword evidence="2 9" id="KW-0479">Metal-binding</keyword>
<keyword evidence="10" id="KW-0732">Signal</keyword>
<evidence type="ECO:0000259" key="13">
    <source>
        <dbReference type="Pfam" id="PF02728"/>
    </source>
</evidence>
<evidence type="ECO:0000256" key="10">
    <source>
        <dbReference type="SAM" id="SignalP"/>
    </source>
</evidence>
<dbReference type="PROSITE" id="PS01165">
    <property type="entry name" value="COPPER_AMINE_OXID_2"/>
    <property type="match status" value="1"/>
</dbReference>
<sequence>MILILFFFLPSLLSCNSHPLDPLTPSELSIIQQTIKTSNGLNSSTPLNFHYVGLAKPDKSALLSWHADDSHSPPPPRMAFVILRFGRGQTHEIYVDISTKSIVSNKIYTGFGYPTFNLEEQTRASTLPLKYSPFMESVKKRGMKLSDVVCLAASVGWFGEVLKTKRVVKLICYVTGDTVNFYMRPLEGITIVVDLDVMKIVDYKDRFVVPVPKAKGTDYRSAKQSLPYGRQGKPVTVVQPEGKGFVIDGHFISWANWRFHLGYDVRAGAIISLASVREVEKGLYRQVLYKGFLSELFVPYQDPTEDWYYRTYFDTGEYGFGLYASSLQPLTDCPTNAEFMDGYYANQDGTPVKIKNVLCVFERYSGDSSWRHTETGIPGQVCGNYDYITNWEFKTSGSIKVLVSLTGILAVKGTTYTNAGQVKKDEDLYGTLLAENTIGVYHDHFLTYYLDLDIDGNKNSFVQAKIKTMRVTDGSSPRKSHWTVVKETAETEADGRVELGSEPANLLVVNTNKKTKVGNDVGYQIISHGATAASLLSDDDYPQIRASYSKKQVWVTAYNKSEQWAAGLYVDQSRGDDNLAVWSQRNRLIKNADIVVWYTVGFHHIPYQEDFPLMPILTGGFELRPSNFFESNPLIKTRPFKQTNWPNCTHRS</sequence>
<evidence type="ECO:0000256" key="6">
    <source>
        <dbReference type="ARBA" id="ARBA00023157"/>
    </source>
</evidence>
<dbReference type="InterPro" id="IPR015800">
    <property type="entry name" value="Cu_amine_oxidase_N2"/>
</dbReference>
<dbReference type="PANTHER" id="PTHR10638:SF71">
    <property type="entry name" value="AMINE OXIDASE"/>
    <property type="match status" value="1"/>
</dbReference>
<proteinExistence type="inferred from homology"/>
<accession>A0A9D5CZD0</accession>
<keyword evidence="3 7" id="KW-0801">TPQ</keyword>
<feature type="active site" description="Proton acceptor" evidence="7">
    <location>
        <position position="314"/>
    </location>
</feature>
<dbReference type="OrthoDB" id="5379943at2759"/>
<evidence type="ECO:0000256" key="1">
    <source>
        <dbReference type="ARBA" id="ARBA00007983"/>
    </source>
</evidence>
<dbReference type="FunFam" id="2.70.98.20:FF:000004">
    <property type="entry name" value="Amine oxidase"/>
    <property type="match status" value="1"/>
</dbReference>
<dbReference type="Pfam" id="PF02728">
    <property type="entry name" value="Cu_amine_oxidN3"/>
    <property type="match status" value="1"/>
</dbReference>
<dbReference type="Gene3D" id="3.10.450.40">
    <property type="match status" value="2"/>
</dbReference>
<dbReference type="GO" id="GO:0048038">
    <property type="term" value="F:quinone binding"/>
    <property type="evidence" value="ECO:0007669"/>
    <property type="project" value="InterPro"/>
</dbReference>
<comment type="cofactor">
    <cofactor evidence="9">
        <name>Cu cation</name>
        <dbReference type="ChEBI" id="CHEBI:23378"/>
    </cofactor>
    <text evidence="9">Contains 1 topaquinone per subunit.</text>
</comment>
<dbReference type="InterPro" id="IPR016182">
    <property type="entry name" value="Cu_amine_oxidase_N-reg"/>
</dbReference>
<dbReference type="GO" id="GO:0005507">
    <property type="term" value="F:copper ion binding"/>
    <property type="evidence" value="ECO:0007669"/>
    <property type="project" value="InterPro"/>
</dbReference>
<evidence type="ECO:0000313" key="15">
    <source>
        <dbReference type="Proteomes" id="UP001085076"/>
    </source>
</evidence>
<comment type="similarity">
    <text evidence="1 9">Belongs to the copper/topaquinone oxidase family.</text>
</comment>
<name>A0A9D5CZD0_9LILI</name>
<dbReference type="InterPro" id="IPR015802">
    <property type="entry name" value="Cu_amine_oxidase_N3"/>
</dbReference>
<dbReference type="InterPro" id="IPR015798">
    <property type="entry name" value="Cu_amine_oxidase_C"/>
</dbReference>
<feature type="domain" description="Copper amine oxidase catalytic" evidence="11">
    <location>
        <begin position="236"/>
        <end position="634"/>
    </location>
</feature>
<evidence type="ECO:0000313" key="14">
    <source>
        <dbReference type="EMBL" id="KAJ0982685.1"/>
    </source>
</evidence>
<comment type="PTM">
    <text evidence="8 9">Topaquinone (TPQ) is generated by copper-dependent autoxidation of a specific tyrosyl residue.</text>
</comment>
<evidence type="ECO:0000256" key="2">
    <source>
        <dbReference type="ARBA" id="ARBA00022723"/>
    </source>
</evidence>
<feature type="signal peptide" evidence="10">
    <location>
        <begin position="1"/>
        <end position="17"/>
    </location>
</feature>
<dbReference type="InterPro" id="IPR036460">
    <property type="entry name" value="Cu_amine_oxidase_C_sf"/>
</dbReference>
<dbReference type="Pfam" id="PF02727">
    <property type="entry name" value="Cu_amine_oxidN2"/>
    <property type="match status" value="1"/>
</dbReference>
<feature type="chain" id="PRO_5039395280" description="Amine oxidase" evidence="10">
    <location>
        <begin position="18"/>
        <end position="652"/>
    </location>
</feature>
<evidence type="ECO:0000259" key="12">
    <source>
        <dbReference type="Pfam" id="PF02727"/>
    </source>
</evidence>
<dbReference type="SUPFAM" id="SSF49998">
    <property type="entry name" value="Amine oxidase catalytic domain"/>
    <property type="match status" value="1"/>
</dbReference>
<keyword evidence="4 9" id="KW-0560">Oxidoreductase</keyword>
<dbReference type="GO" id="GO:0009308">
    <property type="term" value="P:amine metabolic process"/>
    <property type="evidence" value="ECO:0007669"/>
    <property type="project" value="UniProtKB-UniRule"/>
</dbReference>
<evidence type="ECO:0000256" key="7">
    <source>
        <dbReference type="PIRSR" id="PIRSR600269-50"/>
    </source>
</evidence>
<comment type="caution">
    <text evidence="14">The sequence shown here is derived from an EMBL/GenBank/DDBJ whole genome shotgun (WGS) entry which is preliminary data.</text>
</comment>
<organism evidence="14 15">
    <name type="scientific">Dioscorea zingiberensis</name>
    <dbReference type="NCBI Taxonomy" id="325984"/>
    <lineage>
        <taxon>Eukaryota</taxon>
        <taxon>Viridiplantae</taxon>
        <taxon>Streptophyta</taxon>
        <taxon>Embryophyta</taxon>
        <taxon>Tracheophyta</taxon>
        <taxon>Spermatophyta</taxon>
        <taxon>Magnoliopsida</taxon>
        <taxon>Liliopsida</taxon>
        <taxon>Dioscoreales</taxon>
        <taxon>Dioscoreaceae</taxon>
        <taxon>Dioscorea</taxon>
    </lineage>
</organism>
<reference evidence="14" key="2">
    <citation type="journal article" date="2022" name="Hortic Res">
        <title>The genome of Dioscorea zingiberensis sheds light on the biosynthesis, origin and evolution of the medicinally important diosgenin saponins.</title>
        <authorList>
            <person name="Li Y."/>
            <person name="Tan C."/>
            <person name="Li Z."/>
            <person name="Guo J."/>
            <person name="Li S."/>
            <person name="Chen X."/>
            <person name="Wang C."/>
            <person name="Dai X."/>
            <person name="Yang H."/>
            <person name="Song W."/>
            <person name="Hou L."/>
            <person name="Xu J."/>
            <person name="Tong Z."/>
            <person name="Xu A."/>
            <person name="Yuan X."/>
            <person name="Wang W."/>
            <person name="Yang Q."/>
            <person name="Chen L."/>
            <person name="Sun Z."/>
            <person name="Wang K."/>
            <person name="Pan B."/>
            <person name="Chen J."/>
            <person name="Bao Y."/>
            <person name="Liu F."/>
            <person name="Qi X."/>
            <person name="Gang D.R."/>
            <person name="Wen J."/>
            <person name="Li J."/>
        </authorList>
    </citation>
    <scope>NUCLEOTIDE SEQUENCE</scope>
    <source>
        <strain evidence="14">Dzin_1.0</strain>
    </source>
</reference>
<reference evidence="14" key="1">
    <citation type="submission" date="2021-03" db="EMBL/GenBank/DDBJ databases">
        <authorList>
            <person name="Li Z."/>
            <person name="Yang C."/>
        </authorList>
    </citation>
    <scope>NUCLEOTIDE SEQUENCE</scope>
    <source>
        <strain evidence="14">Dzin_1.0</strain>
        <tissue evidence="14">Leaf</tissue>
    </source>
</reference>
<dbReference type="Pfam" id="PF01179">
    <property type="entry name" value="Cu_amine_oxid"/>
    <property type="match status" value="1"/>
</dbReference>
<feature type="domain" description="Copper amine oxidase N3-terminal" evidence="13">
    <location>
        <begin position="114"/>
        <end position="211"/>
    </location>
</feature>
<feature type="active site" description="Schiff-base intermediate with substrate; via topaquinone" evidence="7">
    <location>
        <position position="385"/>
    </location>
</feature>
<keyword evidence="15" id="KW-1185">Reference proteome</keyword>
<evidence type="ECO:0000256" key="9">
    <source>
        <dbReference type="RuleBase" id="RU000672"/>
    </source>
</evidence>
<dbReference type="GO" id="GO:0008131">
    <property type="term" value="F:primary methylamine oxidase activity"/>
    <property type="evidence" value="ECO:0007669"/>
    <property type="project" value="InterPro"/>
</dbReference>
<feature type="domain" description="Copper amine oxidase N2-terminal" evidence="12">
    <location>
        <begin position="18"/>
        <end position="107"/>
    </location>
</feature>